<dbReference type="AlphaFoldDB" id="A0A2N6VK31"/>
<feature type="transmembrane region" description="Helical" evidence="1">
    <location>
        <begin position="32"/>
        <end position="50"/>
    </location>
</feature>
<keyword evidence="1" id="KW-0812">Transmembrane</keyword>
<feature type="non-terminal residue" evidence="2">
    <location>
        <position position="58"/>
    </location>
</feature>
<dbReference type="Proteomes" id="UP000235598">
    <property type="component" value="Unassembled WGS sequence"/>
</dbReference>
<keyword evidence="1" id="KW-0472">Membrane</keyword>
<feature type="non-terminal residue" evidence="2">
    <location>
        <position position="1"/>
    </location>
</feature>
<evidence type="ECO:0000313" key="3">
    <source>
        <dbReference type="Proteomes" id="UP000235598"/>
    </source>
</evidence>
<keyword evidence="1" id="KW-1133">Transmembrane helix</keyword>
<accession>A0A2N6VK31</accession>
<proteinExistence type="predicted"/>
<comment type="caution">
    <text evidence="2">The sequence shown here is derived from an EMBL/GenBank/DDBJ whole genome shotgun (WGS) entry which is preliminary data.</text>
</comment>
<dbReference type="EMBL" id="PNHK01000036">
    <property type="protein sequence ID" value="PMD04476.1"/>
    <property type="molecule type" value="Genomic_DNA"/>
</dbReference>
<organism evidence="2 3">
    <name type="scientific">Brevibacterium paucivorans</name>
    <dbReference type="NCBI Taxonomy" id="170994"/>
    <lineage>
        <taxon>Bacteria</taxon>
        <taxon>Bacillati</taxon>
        <taxon>Actinomycetota</taxon>
        <taxon>Actinomycetes</taxon>
        <taxon>Micrococcales</taxon>
        <taxon>Brevibacteriaceae</taxon>
        <taxon>Brevibacterium</taxon>
    </lineage>
</organism>
<evidence type="ECO:0000313" key="2">
    <source>
        <dbReference type="EMBL" id="PMD04476.1"/>
    </source>
</evidence>
<gene>
    <name evidence="2" type="ORF">CJ199_11865</name>
</gene>
<evidence type="ECO:0000256" key="1">
    <source>
        <dbReference type="SAM" id="Phobius"/>
    </source>
</evidence>
<name>A0A2N6VK31_9MICO</name>
<reference evidence="2 3" key="1">
    <citation type="submission" date="2017-09" db="EMBL/GenBank/DDBJ databases">
        <title>Bacterial strain isolated from the female urinary microbiota.</title>
        <authorList>
            <person name="Thomas-White K."/>
            <person name="Kumar N."/>
            <person name="Forster S."/>
            <person name="Putonti C."/>
            <person name="Lawley T."/>
            <person name="Wolfe A.J."/>
        </authorList>
    </citation>
    <scope>NUCLEOTIDE SEQUENCE [LARGE SCALE GENOMIC DNA]</scope>
    <source>
        <strain evidence="2 3">UMB1301</strain>
    </source>
</reference>
<protein>
    <submittedName>
        <fullName evidence="2">Sodium-independent anion transporter</fullName>
    </submittedName>
</protein>
<sequence>ARTRISTFLSGVFLLILVVTLGDTVGQVPMAALVAVMMIVVYQTFDWRSIAPKTLKRM</sequence>